<organism evidence="2">
    <name type="scientific">Anoplophora glabripennis</name>
    <name type="common">Asian longhorn beetle</name>
    <name type="synonym">Anoplophora nobilis</name>
    <dbReference type="NCBI Taxonomy" id="217634"/>
    <lineage>
        <taxon>Eukaryota</taxon>
        <taxon>Metazoa</taxon>
        <taxon>Ecdysozoa</taxon>
        <taxon>Arthropoda</taxon>
        <taxon>Hexapoda</taxon>
        <taxon>Insecta</taxon>
        <taxon>Pterygota</taxon>
        <taxon>Neoptera</taxon>
        <taxon>Endopterygota</taxon>
        <taxon>Coleoptera</taxon>
        <taxon>Polyphaga</taxon>
        <taxon>Cucujiformia</taxon>
        <taxon>Chrysomeloidea</taxon>
        <taxon>Cerambycidae</taxon>
        <taxon>Lamiinae</taxon>
        <taxon>Lamiini</taxon>
        <taxon>Anoplophora</taxon>
    </lineage>
</organism>
<feature type="non-terminal residue" evidence="2">
    <location>
        <position position="1"/>
    </location>
</feature>
<feature type="chain" id="PRO_5004736881" evidence="1">
    <location>
        <begin position="23"/>
        <end position="213"/>
    </location>
</feature>
<sequence>TMMFTSVLYSLLFLSFRANANSDEFIMDLQADDSATLKDASLYVGDDGKFYIANVTTTETALVLTNGSLHITDHDIAVGIGKNYLSLAAESASYEIAEPWSIVDGYLKLYGSDFHAVPSGEDDTYVLGSINAAVGRDDMIEVSVRALNTDNTGATVADYNVASSASETATKQTGSATSSATTLTRLSSTNGAPVSLKGTLVAGPVAALLLMAI</sequence>
<dbReference type="AlphaFoldDB" id="V5IAT8"/>
<evidence type="ECO:0000313" key="2">
    <source>
        <dbReference type="EMBL" id="JAB67856.1"/>
    </source>
</evidence>
<evidence type="ECO:0000256" key="1">
    <source>
        <dbReference type="SAM" id="SignalP"/>
    </source>
</evidence>
<feature type="signal peptide" evidence="1">
    <location>
        <begin position="1"/>
        <end position="22"/>
    </location>
</feature>
<reference evidence="2" key="1">
    <citation type="submission" date="2013-07" db="EMBL/GenBank/DDBJ databases">
        <title>Midgut Transcriptome Profiling of Anoplphora glabripennis, a Lignocellulose Degrading, Wood-Boring Cerambycid.</title>
        <authorList>
            <person name="Scully E.D."/>
            <person name="Hoover K."/>
            <person name="Carlson J.E."/>
            <person name="Tien M."/>
            <person name="Geib S.M."/>
        </authorList>
    </citation>
    <scope>NUCLEOTIDE SEQUENCE</scope>
</reference>
<keyword evidence="1" id="KW-0732">Signal</keyword>
<accession>V5IAT8</accession>
<protein>
    <submittedName>
        <fullName evidence="2">Uncharacterized protein</fullName>
    </submittedName>
</protein>
<name>V5IAT8_ANOGL</name>
<dbReference type="EMBL" id="GALX01000610">
    <property type="protein sequence ID" value="JAB67856.1"/>
    <property type="molecule type" value="Transcribed_RNA"/>
</dbReference>
<proteinExistence type="predicted"/>